<feature type="region of interest" description="Disordered" evidence="1">
    <location>
        <begin position="164"/>
        <end position="206"/>
    </location>
</feature>
<accession>A0A2S6CDX9</accession>
<feature type="region of interest" description="Disordered" evidence="1">
    <location>
        <begin position="130"/>
        <end position="152"/>
    </location>
</feature>
<comment type="caution">
    <text evidence="2">The sequence shown here is derived from an EMBL/GenBank/DDBJ whole genome shotgun (WGS) entry which is preliminary data.</text>
</comment>
<evidence type="ECO:0000313" key="3">
    <source>
        <dbReference type="Proteomes" id="UP000237631"/>
    </source>
</evidence>
<evidence type="ECO:0000256" key="1">
    <source>
        <dbReference type="SAM" id="MobiDB-lite"/>
    </source>
</evidence>
<dbReference type="AlphaFoldDB" id="A0A2S6CDX9"/>
<name>A0A2S6CDX9_9PEZI</name>
<feature type="compositionally biased region" description="Polar residues" evidence="1">
    <location>
        <begin position="130"/>
        <end position="151"/>
    </location>
</feature>
<dbReference type="EMBL" id="PNEN01000484">
    <property type="protein sequence ID" value="PPJ57940.1"/>
    <property type="molecule type" value="Genomic_DNA"/>
</dbReference>
<feature type="compositionally biased region" description="Polar residues" evidence="1">
    <location>
        <begin position="180"/>
        <end position="191"/>
    </location>
</feature>
<dbReference type="Proteomes" id="UP000237631">
    <property type="component" value="Unassembled WGS sequence"/>
</dbReference>
<organism evidence="2 3">
    <name type="scientific">Cercospora berteroae</name>
    <dbReference type="NCBI Taxonomy" id="357750"/>
    <lineage>
        <taxon>Eukaryota</taxon>
        <taxon>Fungi</taxon>
        <taxon>Dikarya</taxon>
        <taxon>Ascomycota</taxon>
        <taxon>Pezizomycotina</taxon>
        <taxon>Dothideomycetes</taxon>
        <taxon>Dothideomycetidae</taxon>
        <taxon>Mycosphaerellales</taxon>
        <taxon>Mycosphaerellaceae</taxon>
        <taxon>Cercospora</taxon>
    </lineage>
</organism>
<proteinExistence type="predicted"/>
<sequence length="404" mass="44525">MGIDPLGAALGSASLFFVLYDTCGRLYQGCQDVKYFGRDVILESMKLRSLMSDLDIIMDTKATDMQEPPDLDDVEHRVTKEIIIHLRIISTYFGLCHDIIQAALKISRGIPFTVESTMLKSSYSTHGVSEISFDSSDPQPSKTTRPNSITGKSRKHLRVPSFFARRSSKKKSDVRADSPLDQTIDQGSSDTVGVAVSSPPKLSSTSGLKVPVVHAVSSEDTKIFALRFTISATTSSCGGPYILAIESGSEPLEGAEVKVIGDMSAVRCPKPTELVGSDRYVRCGNFTAQPGDKFHHEIFAELRPWQCVHSLSEYLDDSASAALLSLEVIVKLFGTIPLAYLDFEKLRSSCRYPRVEDYRTYRRPLYTNDPVLMQHPANSHGTIHIGPAGLVRRVPFVFLARLGK</sequence>
<reference evidence="3" key="1">
    <citation type="journal article" date="2017" name="bioRxiv">
        <title>Conservation of a gene cluster reveals novel cercosporin biosynthetic mechanisms and extends production to the genus Colletotrichum.</title>
        <authorList>
            <person name="de Jonge R."/>
            <person name="Ebert M.K."/>
            <person name="Huitt-Roehl C.R."/>
            <person name="Pal P."/>
            <person name="Suttle J.C."/>
            <person name="Spanner R.E."/>
            <person name="Neubauer J.D."/>
            <person name="Jurick W.M.II."/>
            <person name="Stott K.A."/>
            <person name="Secor G.A."/>
            <person name="Thomma B.P.H.J."/>
            <person name="Van de Peer Y."/>
            <person name="Townsend C.A."/>
            <person name="Bolton M.D."/>
        </authorList>
    </citation>
    <scope>NUCLEOTIDE SEQUENCE [LARGE SCALE GENOMIC DNA]</scope>
    <source>
        <strain evidence="3">CBS538.71</strain>
    </source>
</reference>
<keyword evidence="3" id="KW-1185">Reference proteome</keyword>
<dbReference type="OrthoDB" id="4735939at2759"/>
<protein>
    <submittedName>
        <fullName evidence="2">Uncharacterized protein</fullName>
    </submittedName>
</protein>
<evidence type="ECO:0000313" key="2">
    <source>
        <dbReference type="EMBL" id="PPJ57940.1"/>
    </source>
</evidence>
<gene>
    <name evidence="2" type="ORF">CBER1_09718</name>
</gene>